<proteinExistence type="predicted"/>
<dbReference type="KEGG" id="hsr:HSBAA_50730"/>
<organism evidence="1 2">
    <name type="scientific">Vreelandella sulfidaeris</name>
    <dbReference type="NCBI Taxonomy" id="115553"/>
    <lineage>
        <taxon>Bacteria</taxon>
        <taxon>Pseudomonadati</taxon>
        <taxon>Pseudomonadota</taxon>
        <taxon>Gammaproteobacteria</taxon>
        <taxon>Oceanospirillales</taxon>
        <taxon>Halomonadaceae</taxon>
        <taxon>Vreelandella</taxon>
    </lineage>
</organism>
<dbReference type="Proteomes" id="UP000320231">
    <property type="component" value="Chromosome"/>
</dbReference>
<sequence length="62" mass="6727">MLPEAGLWQGVLTESSLEISKQGVPIATLLAELPVGVFLLDNGTDSSDWITSPLHQYRDTSK</sequence>
<protein>
    <submittedName>
        <fullName evidence="1">Uncharacterized protein</fullName>
    </submittedName>
</protein>
<gene>
    <name evidence="1" type="ORF">HSBAA_50730</name>
</gene>
<evidence type="ECO:0000313" key="2">
    <source>
        <dbReference type="Proteomes" id="UP000320231"/>
    </source>
</evidence>
<name>A0A455UDQ9_9GAMM</name>
<dbReference type="EMBL" id="AP019514">
    <property type="protein sequence ID" value="BBI63767.1"/>
    <property type="molecule type" value="Genomic_DNA"/>
</dbReference>
<reference evidence="1 2" key="1">
    <citation type="journal article" date="2019" name="Microbiol. Resour. Announc.">
        <title>Complete Genome Sequence of Halomonas sulfidaeris Strain Esulfide1 Isolated from a Metal Sulfide Rock at a Depth of 2,200 Meters, Obtained Using Nanopore Sequencing.</title>
        <authorList>
            <person name="Saito M."/>
            <person name="Nishigata A."/>
            <person name="Galipon J."/>
            <person name="Arakawa K."/>
        </authorList>
    </citation>
    <scope>NUCLEOTIDE SEQUENCE [LARGE SCALE GENOMIC DNA]</scope>
    <source>
        <strain evidence="1 2">ATCC BAA-803</strain>
    </source>
</reference>
<dbReference type="AlphaFoldDB" id="A0A455UDQ9"/>
<accession>A0A455UDQ9</accession>
<evidence type="ECO:0000313" key="1">
    <source>
        <dbReference type="EMBL" id="BBI63767.1"/>
    </source>
</evidence>